<sequence length="170" mass="19435">MNIEQQKEVLDSSFADKNLKLAEIVAAVDSMRDEMATLKEEYEVSKTKCVEQTACARNTELDARQSLENAKKLLKNKQDLESLAKSEQVERNLIEEMNAKKQTILSNYPFLSTIDLSSDPNQSLEAQIEESLYDLREFCRNKLDNARAAFEARCIMSLRKMVTLMKLMAS</sequence>
<proteinExistence type="predicted"/>
<organism evidence="2 3">
    <name type="scientific">Chaetoceros tenuissimus</name>
    <dbReference type="NCBI Taxonomy" id="426638"/>
    <lineage>
        <taxon>Eukaryota</taxon>
        <taxon>Sar</taxon>
        <taxon>Stramenopiles</taxon>
        <taxon>Ochrophyta</taxon>
        <taxon>Bacillariophyta</taxon>
        <taxon>Coscinodiscophyceae</taxon>
        <taxon>Chaetocerotophycidae</taxon>
        <taxon>Chaetocerotales</taxon>
        <taxon>Chaetocerotaceae</taxon>
        <taxon>Chaetoceros</taxon>
    </lineage>
</organism>
<comment type="caution">
    <text evidence="2">The sequence shown here is derived from an EMBL/GenBank/DDBJ whole genome shotgun (WGS) entry which is preliminary data.</text>
</comment>
<accession>A0AAD3D8F9</accession>
<dbReference type="AlphaFoldDB" id="A0AAD3D8F9"/>
<protein>
    <submittedName>
        <fullName evidence="2">Uncharacterized protein</fullName>
    </submittedName>
</protein>
<reference evidence="2 3" key="1">
    <citation type="journal article" date="2021" name="Sci. Rep.">
        <title>The genome of the diatom Chaetoceros tenuissimus carries an ancient integrated fragment of an extant virus.</title>
        <authorList>
            <person name="Hongo Y."/>
            <person name="Kimura K."/>
            <person name="Takaki Y."/>
            <person name="Yoshida Y."/>
            <person name="Baba S."/>
            <person name="Kobayashi G."/>
            <person name="Nagasaki K."/>
            <person name="Hano T."/>
            <person name="Tomaru Y."/>
        </authorList>
    </citation>
    <scope>NUCLEOTIDE SEQUENCE [LARGE SCALE GENOMIC DNA]</scope>
    <source>
        <strain evidence="2 3">NIES-3715</strain>
    </source>
</reference>
<dbReference type="EMBL" id="BLLK01000062">
    <property type="protein sequence ID" value="GFH58725.1"/>
    <property type="molecule type" value="Genomic_DNA"/>
</dbReference>
<name>A0AAD3D8F9_9STRA</name>
<dbReference type="Proteomes" id="UP001054902">
    <property type="component" value="Unassembled WGS sequence"/>
</dbReference>
<feature type="coiled-coil region" evidence="1">
    <location>
        <begin position="21"/>
        <end position="90"/>
    </location>
</feature>
<keyword evidence="1" id="KW-0175">Coiled coil</keyword>
<keyword evidence="3" id="KW-1185">Reference proteome</keyword>
<evidence type="ECO:0000256" key="1">
    <source>
        <dbReference type="SAM" id="Coils"/>
    </source>
</evidence>
<evidence type="ECO:0000313" key="2">
    <source>
        <dbReference type="EMBL" id="GFH58725.1"/>
    </source>
</evidence>
<gene>
    <name evidence="2" type="ORF">CTEN210_15201</name>
</gene>
<evidence type="ECO:0000313" key="3">
    <source>
        <dbReference type="Proteomes" id="UP001054902"/>
    </source>
</evidence>